<evidence type="ECO:0000256" key="7">
    <source>
        <dbReference type="ARBA" id="ARBA00038999"/>
    </source>
</evidence>
<dbReference type="Gene3D" id="3.30.200.20">
    <property type="entry name" value="Phosphorylase Kinase, domain 1"/>
    <property type="match status" value="1"/>
</dbReference>
<dbReference type="InterPro" id="IPR017441">
    <property type="entry name" value="Protein_kinase_ATP_BS"/>
</dbReference>
<dbReference type="InterPro" id="IPR011009">
    <property type="entry name" value="Kinase-like_dom_sf"/>
</dbReference>
<evidence type="ECO:0000313" key="15">
    <source>
        <dbReference type="Proteomes" id="UP000027120"/>
    </source>
</evidence>
<keyword evidence="1 12" id="KW-0723">Serine/threonine-protein kinase</keyword>
<dbReference type="GO" id="GO:0051707">
    <property type="term" value="P:response to other organism"/>
    <property type="evidence" value="ECO:0007669"/>
    <property type="project" value="UniProtKB-ARBA"/>
</dbReference>
<keyword evidence="4" id="KW-0418">Kinase</keyword>
<evidence type="ECO:0000259" key="13">
    <source>
        <dbReference type="PROSITE" id="PS50011"/>
    </source>
</evidence>
<evidence type="ECO:0000256" key="4">
    <source>
        <dbReference type="ARBA" id="ARBA00022777"/>
    </source>
</evidence>
<dbReference type="PROSITE" id="PS00107">
    <property type="entry name" value="PROTEIN_KINASE_ATP"/>
    <property type="match status" value="1"/>
</dbReference>
<dbReference type="PANTHER" id="PTHR48013">
    <property type="entry name" value="DUAL SPECIFICITY MITOGEN-ACTIVATED PROTEIN KINASE KINASE 5-RELATED"/>
    <property type="match status" value="1"/>
</dbReference>
<dbReference type="EC" id="2.7.12.2" evidence="7"/>
<evidence type="ECO:0000256" key="12">
    <source>
        <dbReference type="RuleBase" id="RU000304"/>
    </source>
</evidence>
<dbReference type="FunFam" id="1.10.510.10:FF:000432">
    <property type="entry name" value="mitogen-activated protein kinase kinase 3"/>
    <property type="match status" value="1"/>
</dbReference>
<dbReference type="GO" id="GO:0004674">
    <property type="term" value="F:protein serine/threonine kinase activity"/>
    <property type="evidence" value="ECO:0007669"/>
    <property type="project" value="UniProtKB-KW"/>
</dbReference>
<sequence>MAGLEELKKKLAPLFDAEKGFSAGSTLDPSDSYMLSDGGTVNLLSRSYGVYNFNELGLQKCTSWLADESDHSEKTYRCASHEMRIFGAIGSGASSVVQRAVHIPTHRIIALKKINIFEKEKRNQLLTEIRTLCEAPCNEGLVEFHGAFYMPDSGQISIALEYMDGGSLADILRMQKSIPEPILSSMFKKLLQGLSYLHGVRHLVHRDIKPANLLVNLKGRPKITDFGISAGLENSIAMCATFVGTVTYMSPERIRNESYSYPADIWSIGLALFECGTGEFPYAASEGPVNLMLQILEDPSPSPSRQNFSPEFCSFVDDCLKKDAEARPTADQLLSHPFITKYEHAKVDLAAFVRSVFDPMQRMKDLADVST</sequence>
<evidence type="ECO:0000256" key="8">
    <source>
        <dbReference type="ARBA" id="ARBA00049014"/>
    </source>
</evidence>
<dbReference type="EMBL" id="KK784988">
    <property type="protein sequence ID" value="KDO55163.1"/>
    <property type="molecule type" value="Genomic_DNA"/>
</dbReference>
<keyword evidence="5 11" id="KW-0067">ATP-binding</keyword>
<dbReference type="SUPFAM" id="SSF56112">
    <property type="entry name" value="Protein kinase-like (PK-like)"/>
    <property type="match status" value="1"/>
</dbReference>
<comment type="catalytic activity">
    <reaction evidence="10">
        <text>L-tyrosyl-[protein] + ATP = O-phospho-L-tyrosyl-[protein] + ADP + H(+)</text>
        <dbReference type="Rhea" id="RHEA:10596"/>
        <dbReference type="Rhea" id="RHEA-COMP:10136"/>
        <dbReference type="Rhea" id="RHEA-COMP:20101"/>
        <dbReference type="ChEBI" id="CHEBI:15378"/>
        <dbReference type="ChEBI" id="CHEBI:30616"/>
        <dbReference type="ChEBI" id="CHEBI:46858"/>
        <dbReference type="ChEBI" id="CHEBI:61978"/>
        <dbReference type="ChEBI" id="CHEBI:456216"/>
        <dbReference type="EC" id="2.7.12.2"/>
    </reaction>
</comment>
<evidence type="ECO:0000256" key="11">
    <source>
        <dbReference type="PROSITE-ProRule" id="PRU10141"/>
    </source>
</evidence>
<dbReference type="SMART" id="SM00220">
    <property type="entry name" value="S_TKc"/>
    <property type="match status" value="1"/>
</dbReference>
<evidence type="ECO:0000256" key="5">
    <source>
        <dbReference type="ARBA" id="ARBA00022840"/>
    </source>
</evidence>
<dbReference type="PROSITE" id="PS00108">
    <property type="entry name" value="PROTEIN_KINASE_ST"/>
    <property type="match status" value="1"/>
</dbReference>
<dbReference type="Gene3D" id="1.10.510.10">
    <property type="entry name" value="Transferase(Phosphotransferase) domain 1"/>
    <property type="match status" value="1"/>
</dbReference>
<dbReference type="PROSITE" id="PS50011">
    <property type="entry name" value="PROTEIN_KINASE_DOM"/>
    <property type="match status" value="1"/>
</dbReference>
<keyword evidence="15" id="KW-1185">Reference proteome</keyword>
<comment type="catalytic activity">
    <reaction evidence="9">
        <text>L-threonyl-[protein] + ATP = O-phospho-L-threonyl-[protein] + ADP + H(+)</text>
        <dbReference type="Rhea" id="RHEA:46608"/>
        <dbReference type="Rhea" id="RHEA-COMP:11060"/>
        <dbReference type="Rhea" id="RHEA-COMP:11605"/>
        <dbReference type="ChEBI" id="CHEBI:15378"/>
        <dbReference type="ChEBI" id="CHEBI:30013"/>
        <dbReference type="ChEBI" id="CHEBI:30616"/>
        <dbReference type="ChEBI" id="CHEBI:61977"/>
        <dbReference type="ChEBI" id="CHEBI:456216"/>
        <dbReference type="EC" id="2.7.12.2"/>
    </reaction>
</comment>
<dbReference type="FunFam" id="3.30.200.20:FF:000527">
    <property type="entry name" value="mitogen-activated protein kinase kinase 3"/>
    <property type="match status" value="1"/>
</dbReference>
<protein>
    <recommendedName>
        <fullName evidence="7">mitogen-activated protein kinase kinase</fullName>
        <ecNumber evidence="7">2.7.12.2</ecNumber>
    </recommendedName>
</protein>
<organism evidence="14 15">
    <name type="scientific">Citrus sinensis</name>
    <name type="common">Sweet orange</name>
    <name type="synonym">Citrus aurantium var. sinensis</name>
    <dbReference type="NCBI Taxonomy" id="2711"/>
    <lineage>
        <taxon>Eukaryota</taxon>
        <taxon>Viridiplantae</taxon>
        <taxon>Streptophyta</taxon>
        <taxon>Embryophyta</taxon>
        <taxon>Tracheophyta</taxon>
        <taxon>Spermatophyta</taxon>
        <taxon>Magnoliopsida</taxon>
        <taxon>eudicotyledons</taxon>
        <taxon>Gunneridae</taxon>
        <taxon>Pentapetalae</taxon>
        <taxon>rosids</taxon>
        <taxon>malvids</taxon>
        <taxon>Sapindales</taxon>
        <taxon>Rutaceae</taxon>
        <taxon>Aurantioideae</taxon>
        <taxon>Citrus</taxon>
    </lineage>
</organism>
<evidence type="ECO:0000256" key="1">
    <source>
        <dbReference type="ARBA" id="ARBA00022527"/>
    </source>
</evidence>
<feature type="binding site" evidence="11">
    <location>
        <position position="112"/>
    </location>
    <ligand>
        <name>ATP</name>
        <dbReference type="ChEBI" id="CHEBI:30616"/>
    </ligand>
</feature>
<reference evidence="14 15" key="1">
    <citation type="submission" date="2014-04" db="EMBL/GenBank/DDBJ databases">
        <authorList>
            <consortium name="International Citrus Genome Consortium"/>
            <person name="Gmitter F."/>
            <person name="Chen C."/>
            <person name="Farmerie W."/>
            <person name="Harkins T."/>
            <person name="Desany B."/>
            <person name="Mohiuddin M."/>
            <person name="Kodira C."/>
            <person name="Borodovsky M."/>
            <person name="Lomsadze A."/>
            <person name="Burns P."/>
            <person name="Jenkins J."/>
            <person name="Prochnik S."/>
            <person name="Shu S."/>
            <person name="Chapman J."/>
            <person name="Pitluck S."/>
            <person name="Schmutz J."/>
            <person name="Rokhsar D."/>
        </authorList>
    </citation>
    <scope>NUCLEOTIDE SEQUENCE</scope>
</reference>
<dbReference type="PANTHER" id="PTHR48013:SF9">
    <property type="entry name" value="DUAL SPECIFICITY MITOGEN-ACTIVATED PROTEIN KINASE KINASE 5"/>
    <property type="match status" value="1"/>
</dbReference>
<dbReference type="GO" id="GO:0004708">
    <property type="term" value="F:MAP kinase kinase activity"/>
    <property type="evidence" value="ECO:0007669"/>
    <property type="project" value="UniProtKB-EC"/>
</dbReference>
<dbReference type="CDD" id="cd06623">
    <property type="entry name" value="PKc_MAPKK_plant_like"/>
    <property type="match status" value="1"/>
</dbReference>
<dbReference type="GO" id="GO:0005524">
    <property type="term" value="F:ATP binding"/>
    <property type="evidence" value="ECO:0007669"/>
    <property type="project" value="UniProtKB-UniRule"/>
</dbReference>
<comment type="catalytic activity">
    <reaction evidence="8">
        <text>L-seryl-[protein] + ATP = O-phospho-L-seryl-[protein] + ADP + H(+)</text>
        <dbReference type="Rhea" id="RHEA:17989"/>
        <dbReference type="Rhea" id="RHEA-COMP:9863"/>
        <dbReference type="Rhea" id="RHEA-COMP:11604"/>
        <dbReference type="ChEBI" id="CHEBI:15378"/>
        <dbReference type="ChEBI" id="CHEBI:29999"/>
        <dbReference type="ChEBI" id="CHEBI:30616"/>
        <dbReference type="ChEBI" id="CHEBI:83421"/>
        <dbReference type="ChEBI" id="CHEBI:456216"/>
        <dbReference type="EC" id="2.7.12.2"/>
    </reaction>
</comment>
<keyword evidence="2" id="KW-0808">Transferase</keyword>
<keyword evidence="3 11" id="KW-0547">Nucleotide-binding</keyword>
<accession>A0A067EJB0</accession>
<dbReference type="InterPro" id="IPR000719">
    <property type="entry name" value="Prot_kinase_dom"/>
</dbReference>
<gene>
    <name evidence="14" type="ORF">CISIN_1g010095mg</name>
</gene>
<evidence type="ECO:0000256" key="9">
    <source>
        <dbReference type="ARBA" id="ARBA00049299"/>
    </source>
</evidence>
<dbReference type="AlphaFoldDB" id="A0A067EJB0"/>
<dbReference type="SMR" id="A0A067EJB0"/>
<evidence type="ECO:0000313" key="14">
    <source>
        <dbReference type="EMBL" id="KDO55163.1"/>
    </source>
</evidence>
<comment type="similarity">
    <text evidence="6">Belongs to the protein kinase superfamily. STE Ser/Thr protein kinase family. MAP kinase kinase subfamily.</text>
</comment>
<feature type="domain" description="Protein kinase" evidence="13">
    <location>
        <begin position="83"/>
        <end position="339"/>
    </location>
</feature>
<evidence type="ECO:0000256" key="3">
    <source>
        <dbReference type="ARBA" id="ARBA00022741"/>
    </source>
</evidence>
<dbReference type="InterPro" id="IPR008271">
    <property type="entry name" value="Ser/Thr_kinase_AS"/>
</dbReference>
<proteinExistence type="inferred from homology"/>
<dbReference type="Pfam" id="PF00069">
    <property type="entry name" value="Pkinase"/>
    <property type="match status" value="1"/>
</dbReference>
<evidence type="ECO:0000256" key="6">
    <source>
        <dbReference type="ARBA" id="ARBA00038035"/>
    </source>
</evidence>
<evidence type="ECO:0000256" key="2">
    <source>
        <dbReference type="ARBA" id="ARBA00022679"/>
    </source>
</evidence>
<dbReference type="Proteomes" id="UP000027120">
    <property type="component" value="Unassembled WGS sequence"/>
</dbReference>
<evidence type="ECO:0000256" key="10">
    <source>
        <dbReference type="ARBA" id="ARBA00051693"/>
    </source>
</evidence>
<name>A0A067EJB0_CITSI</name>